<keyword evidence="4" id="KW-0572">Peptidoglycan-anchor</keyword>
<dbReference type="NCBIfam" id="TIGR03063">
    <property type="entry name" value="srtB_target"/>
    <property type="match status" value="1"/>
</dbReference>
<evidence type="ECO:0000256" key="6">
    <source>
        <dbReference type="SAM" id="Phobius"/>
    </source>
</evidence>
<evidence type="ECO:0000256" key="1">
    <source>
        <dbReference type="ARBA" id="ARBA00022512"/>
    </source>
</evidence>
<keyword evidence="6" id="KW-0472">Membrane</keyword>
<keyword evidence="6" id="KW-1133">Transmembrane helix</keyword>
<protein>
    <recommendedName>
        <fullName evidence="7">Gram-positive cocci surface proteins LPxTG domain-containing protein</fullName>
    </recommendedName>
</protein>
<dbReference type="Pfam" id="PF00746">
    <property type="entry name" value="Gram_pos_anchor"/>
    <property type="match status" value="1"/>
</dbReference>
<evidence type="ECO:0000256" key="4">
    <source>
        <dbReference type="ARBA" id="ARBA00023088"/>
    </source>
</evidence>
<dbReference type="Proteomes" id="UP000681343">
    <property type="component" value="Chromosome"/>
</dbReference>
<dbReference type="KEGG" id="vfa:MM35RIKEN_03530"/>
<dbReference type="RefSeq" id="WP_228738067.1">
    <property type="nucleotide sequence ID" value="NZ_AP023415.1"/>
</dbReference>
<reference evidence="8" key="1">
    <citation type="submission" date="2020-09" db="EMBL/GenBank/DDBJ databases">
        <title>New species isolated from human feces.</title>
        <authorList>
            <person name="Kitahara M."/>
            <person name="Shigeno Y."/>
            <person name="Shime M."/>
            <person name="Matsumoto Y."/>
            <person name="Nakamura S."/>
            <person name="Motooka D."/>
            <person name="Fukuoka S."/>
            <person name="Nishikawa H."/>
            <person name="Benno Y."/>
        </authorList>
    </citation>
    <scope>NUCLEOTIDE SEQUENCE</scope>
    <source>
        <strain evidence="8">MM35</strain>
    </source>
</reference>
<feature type="transmembrane region" description="Helical" evidence="6">
    <location>
        <begin position="65"/>
        <end position="85"/>
    </location>
</feature>
<dbReference type="AlphaFoldDB" id="A0A810PYB9"/>
<evidence type="ECO:0000313" key="9">
    <source>
        <dbReference type="Proteomes" id="UP000681343"/>
    </source>
</evidence>
<organism evidence="8 9">
    <name type="scientific">Vescimonas fastidiosa</name>
    <dbReference type="NCBI Taxonomy" id="2714353"/>
    <lineage>
        <taxon>Bacteria</taxon>
        <taxon>Bacillati</taxon>
        <taxon>Bacillota</taxon>
        <taxon>Clostridia</taxon>
        <taxon>Eubacteriales</taxon>
        <taxon>Oscillospiraceae</taxon>
        <taxon>Vescimonas</taxon>
    </lineage>
</organism>
<name>A0A810PYB9_9FIRM</name>
<evidence type="ECO:0000259" key="7">
    <source>
        <dbReference type="Pfam" id="PF00746"/>
    </source>
</evidence>
<keyword evidence="6" id="KW-0812">Transmembrane</keyword>
<accession>A0A810PYB9</accession>
<keyword evidence="1" id="KW-0134">Cell wall</keyword>
<dbReference type="InterPro" id="IPR017502">
    <property type="entry name" value="Sortase_SrtB_target"/>
</dbReference>
<keyword evidence="3" id="KW-0732">Signal</keyword>
<evidence type="ECO:0000256" key="2">
    <source>
        <dbReference type="ARBA" id="ARBA00022525"/>
    </source>
</evidence>
<evidence type="ECO:0000313" key="8">
    <source>
        <dbReference type="EMBL" id="BCK78161.1"/>
    </source>
</evidence>
<feature type="domain" description="Gram-positive cocci surface proteins LPxTG" evidence="7">
    <location>
        <begin position="57"/>
        <end position="90"/>
    </location>
</feature>
<feature type="region of interest" description="Disordered" evidence="5">
    <location>
        <begin position="39"/>
        <end position="61"/>
    </location>
</feature>
<feature type="compositionally biased region" description="Polar residues" evidence="5">
    <location>
        <begin position="45"/>
        <end position="61"/>
    </location>
</feature>
<sequence length="93" mass="9940">MTFKWVIDKEATATTRGSKHEECTVCGYKKAAAEIPATGSAAKPTDQTDNFGNTTSPKTGDSSNLVLWIALLFISGGAVIGTTVVSRKKKYNR</sequence>
<evidence type="ECO:0000256" key="5">
    <source>
        <dbReference type="SAM" id="MobiDB-lite"/>
    </source>
</evidence>
<gene>
    <name evidence="8" type="ORF">MM35RIKEN_03530</name>
</gene>
<evidence type="ECO:0000256" key="3">
    <source>
        <dbReference type="ARBA" id="ARBA00022729"/>
    </source>
</evidence>
<keyword evidence="2" id="KW-0964">Secreted</keyword>
<proteinExistence type="predicted"/>
<dbReference type="EMBL" id="AP023415">
    <property type="protein sequence ID" value="BCK78161.1"/>
    <property type="molecule type" value="Genomic_DNA"/>
</dbReference>
<dbReference type="InterPro" id="IPR019931">
    <property type="entry name" value="LPXTG_anchor"/>
</dbReference>
<keyword evidence="9" id="KW-1185">Reference proteome</keyword>